<accession>R9GW81</accession>
<reference evidence="1 2" key="1">
    <citation type="journal article" date="2013" name="Genome Announc.">
        <title>Draft Genome Sequence of Arcticibacter svalbardensis Strain MN12-7T, a Member of the Family Sphingobacteriaceae Isolated from an Arctic Soil Sample.</title>
        <authorList>
            <person name="Shivaji S."/>
            <person name="Ara S."/>
            <person name="Prasad S."/>
            <person name="Manasa B.P."/>
            <person name="Begum Z."/>
            <person name="Singh A."/>
            <person name="Kumar Pinnaka A."/>
        </authorList>
    </citation>
    <scope>NUCLEOTIDE SEQUENCE [LARGE SCALE GENOMIC DNA]</scope>
    <source>
        <strain evidence="1 2">MN12-7</strain>
    </source>
</reference>
<comment type="caution">
    <text evidence="1">The sequence shown here is derived from an EMBL/GenBank/DDBJ whole genome shotgun (WGS) entry which is preliminary data.</text>
</comment>
<dbReference type="STRING" id="1150600.ADIARSV_0721"/>
<evidence type="ECO:0000313" key="2">
    <source>
        <dbReference type="Proteomes" id="UP000014174"/>
    </source>
</evidence>
<dbReference type="EMBL" id="AQPN01000024">
    <property type="protein sequence ID" value="EOR96077.1"/>
    <property type="molecule type" value="Genomic_DNA"/>
</dbReference>
<name>R9GW81_9SPHI</name>
<keyword evidence="2" id="KW-1185">Reference proteome</keyword>
<protein>
    <submittedName>
        <fullName evidence="1">Uncharacterized protein</fullName>
    </submittedName>
</protein>
<dbReference type="AlphaFoldDB" id="R9GW81"/>
<sequence length="57" mass="6888">MINDNIYRTYVFTDRNTNHWIHQLTVKRTPGRHELVKLTIQELIEKHSLSEQDIIVE</sequence>
<organism evidence="1 2">
    <name type="scientific">Arcticibacter svalbardensis MN12-7</name>
    <dbReference type="NCBI Taxonomy" id="1150600"/>
    <lineage>
        <taxon>Bacteria</taxon>
        <taxon>Pseudomonadati</taxon>
        <taxon>Bacteroidota</taxon>
        <taxon>Sphingobacteriia</taxon>
        <taxon>Sphingobacteriales</taxon>
        <taxon>Sphingobacteriaceae</taxon>
        <taxon>Arcticibacter</taxon>
    </lineage>
</organism>
<proteinExistence type="predicted"/>
<gene>
    <name evidence="1" type="ORF">ADIARSV_0721</name>
</gene>
<dbReference type="Proteomes" id="UP000014174">
    <property type="component" value="Unassembled WGS sequence"/>
</dbReference>
<evidence type="ECO:0000313" key="1">
    <source>
        <dbReference type="EMBL" id="EOR96077.1"/>
    </source>
</evidence>